<name>A0A0R1LZU6_9LACO</name>
<dbReference type="InterPro" id="IPR006015">
    <property type="entry name" value="Universal_stress_UspA"/>
</dbReference>
<reference evidence="3 4" key="1">
    <citation type="journal article" date="2015" name="Genome Announc.">
        <title>Expanding the biotechnology potential of lactobacilli through comparative genomics of 213 strains and associated genera.</title>
        <authorList>
            <person name="Sun Z."/>
            <person name="Harris H.M."/>
            <person name="McCann A."/>
            <person name="Guo C."/>
            <person name="Argimon S."/>
            <person name="Zhang W."/>
            <person name="Yang X."/>
            <person name="Jeffery I.B."/>
            <person name="Cooney J.C."/>
            <person name="Kagawa T.F."/>
            <person name="Liu W."/>
            <person name="Song Y."/>
            <person name="Salvetti E."/>
            <person name="Wrobel A."/>
            <person name="Rasinkangas P."/>
            <person name="Parkhill J."/>
            <person name="Rea M.C."/>
            <person name="O'Sullivan O."/>
            <person name="Ritari J."/>
            <person name="Douillard F.P."/>
            <person name="Paul Ross R."/>
            <person name="Yang R."/>
            <person name="Briner A.E."/>
            <person name="Felis G.E."/>
            <person name="de Vos W.M."/>
            <person name="Barrangou R."/>
            <person name="Klaenhammer T.R."/>
            <person name="Caufield P.W."/>
            <person name="Cui Y."/>
            <person name="Zhang H."/>
            <person name="O'Toole P.W."/>
        </authorList>
    </citation>
    <scope>NUCLEOTIDE SEQUENCE [LARGE SCALE GENOMIC DNA]</scope>
    <source>
        <strain evidence="3 4">DSM 19910</strain>
    </source>
</reference>
<dbReference type="InterPro" id="IPR006016">
    <property type="entry name" value="UspA"/>
</dbReference>
<feature type="domain" description="UspA" evidence="2">
    <location>
        <begin position="3"/>
        <end position="142"/>
    </location>
</feature>
<sequence length="142" mass="15753">MGYERILVGLDGSKQADLAYTAACDLARTFSAELYLLWVVNRDRGMDWSFRVSDDFYQDQAQEAEGKIKPYMEKAQKTGIDVTGKVIIGNTKTVLATSFPEEHKIDLIVLGDTGLNALEKVMIGSHTSYVLRNADCSVLVVK</sequence>
<proteinExistence type="inferred from homology"/>
<gene>
    <name evidence="3" type="ORF">FC81_GL001340</name>
</gene>
<dbReference type="PANTHER" id="PTHR46268">
    <property type="entry name" value="STRESS RESPONSE PROTEIN NHAX"/>
    <property type="match status" value="1"/>
</dbReference>
<comment type="caution">
    <text evidence="3">The sequence shown here is derived from an EMBL/GenBank/DDBJ whole genome shotgun (WGS) entry which is preliminary data.</text>
</comment>
<evidence type="ECO:0000313" key="3">
    <source>
        <dbReference type="EMBL" id="KRL01199.1"/>
    </source>
</evidence>
<dbReference type="PANTHER" id="PTHR46268:SF6">
    <property type="entry name" value="UNIVERSAL STRESS PROTEIN UP12"/>
    <property type="match status" value="1"/>
</dbReference>
<dbReference type="Pfam" id="PF00582">
    <property type="entry name" value="Usp"/>
    <property type="match status" value="1"/>
</dbReference>
<dbReference type="OrthoDB" id="2321605at2"/>
<dbReference type="SUPFAM" id="SSF52402">
    <property type="entry name" value="Adenine nucleotide alpha hydrolases-like"/>
    <property type="match status" value="1"/>
</dbReference>
<accession>A0A0R1LZU6</accession>
<dbReference type="InterPro" id="IPR014729">
    <property type="entry name" value="Rossmann-like_a/b/a_fold"/>
</dbReference>
<evidence type="ECO:0000313" key="4">
    <source>
        <dbReference type="Proteomes" id="UP000051621"/>
    </source>
</evidence>
<dbReference type="STRING" id="1423731.FC81_GL001340"/>
<evidence type="ECO:0000259" key="2">
    <source>
        <dbReference type="Pfam" id="PF00582"/>
    </source>
</evidence>
<comment type="similarity">
    <text evidence="1">Belongs to the universal stress protein A family.</text>
</comment>
<keyword evidence="4" id="KW-1185">Reference proteome</keyword>
<protein>
    <submittedName>
        <fullName evidence="3">Putative universel stress protein</fullName>
    </submittedName>
</protein>
<dbReference type="Gene3D" id="3.40.50.620">
    <property type="entry name" value="HUPs"/>
    <property type="match status" value="1"/>
</dbReference>
<dbReference type="AlphaFoldDB" id="A0A0R1LZU6"/>
<dbReference type="Proteomes" id="UP000051621">
    <property type="component" value="Unassembled WGS sequence"/>
</dbReference>
<dbReference type="EMBL" id="AZEF01000027">
    <property type="protein sequence ID" value="KRL01199.1"/>
    <property type="molecule type" value="Genomic_DNA"/>
</dbReference>
<organism evidence="3 4">
    <name type="scientific">Liquorilactobacillus capillatus DSM 19910</name>
    <dbReference type="NCBI Taxonomy" id="1423731"/>
    <lineage>
        <taxon>Bacteria</taxon>
        <taxon>Bacillati</taxon>
        <taxon>Bacillota</taxon>
        <taxon>Bacilli</taxon>
        <taxon>Lactobacillales</taxon>
        <taxon>Lactobacillaceae</taxon>
        <taxon>Liquorilactobacillus</taxon>
    </lineage>
</organism>
<dbReference type="PRINTS" id="PR01438">
    <property type="entry name" value="UNVRSLSTRESS"/>
</dbReference>
<evidence type="ECO:0000256" key="1">
    <source>
        <dbReference type="ARBA" id="ARBA00008791"/>
    </source>
</evidence>
<dbReference type="PATRIC" id="fig|1423731.3.peg.1378"/>
<dbReference type="RefSeq" id="WP_057744384.1">
    <property type="nucleotide sequence ID" value="NZ_AZEF01000027.1"/>
</dbReference>
<dbReference type="CDD" id="cd00293">
    <property type="entry name" value="USP-like"/>
    <property type="match status" value="1"/>
</dbReference>